<accession>A0A6C0CGU1</accession>
<dbReference type="EMBL" id="MN739403">
    <property type="protein sequence ID" value="QHT02844.1"/>
    <property type="molecule type" value="Genomic_DNA"/>
</dbReference>
<reference evidence="1" key="1">
    <citation type="journal article" date="2020" name="Nature">
        <title>Giant virus diversity and host interactions through global metagenomics.</title>
        <authorList>
            <person name="Schulz F."/>
            <person name="Roux S."/>
            <person name="Paez-Espino D."/>
            <person name="Jungbluth S."/>
            <person name="Walsh D.A."/>
            <person name="Denef V.J."/>
            <person name="McMahon K.D."/>
            <person name="Konstantinidis K.T."/>
            <person name="Eloe-Fadrosh E.A."/>
            <person name="Kyrpides N.C."/>
            <person name="Woyke T."/>
        </authorList>
    </citation>
    <scope>NUCLEOTIDE SEQUENCE</scope>
    <source>
        <strain evidence="1">GVMAG-M-3300020727-4</strain>
    </source>
</reference>
<organism evidence="1">
    <name type="scientific">viral metagenome</name>
    <dbReference type="NCBI Taxonomy" id="1070528"/>
    <lineage>
        <taxon>unclassified sequences</taxon>
        <taxon>metagenomes</taxon>
        <taxon>organismal metagenomes</taxon>
    </lineage>
</organism>
<name>A0A6C0CGU1_9ZZZZ</name>
<sequence>MNNSLRDIGYLLIDNINQKSDSNKIKLFDKVNKYNNFKKEVERKKQENKEYYLAKYEELRKINATNYASYLEKKSYLFDKWKATANVKDLYEYISLERPEYIEVPDVYTSQFDYKIIK</sequence>
<protein>
    <submittedName>
        <fullName evidence="1">Uncharacterized protein</fullName>
    </submittedName>
</protein>
<proteinExistence type="predicted"/>
<dbReference type="AlphaFoldDB" id="A0A6C0CGU1"/>
<evidence type="ECO:0000313" key="1">
    <source>
        <dbReference type="EMBL" id="QHT02844.1"/>
    </source>
</evidence>